<evidence type="ECO:0000313" key="1">
    <source>
        <dbReference type="EMBL" id="PPK67776.1"/>
    </source>
</evidence>
<dbReference type="InterPro" id="IPR011009">
    <property type="entry name" value="Kinase-like_dom_sf"/>
</dbReference>
<proteinExistence type="predicted"/>
<evidence type="ECO:0008006" key="3">
    <source>
        <dbReference type="Google" id="ProtNLM"/>
    </source>
</evidence>
<accession>A0A2S6GRE8</accession>
<dbReference type="OrthoDB" id="101887at2"/>
<sequence>MITGNALWGSGRWRGRALRWAADRLAANGWGPVRGVDAVRVRVWSVVFRLETARGFAWFKANGDGARFEAALYGVLRSVVPERVLEPVAVDERRGWLLLPDGGSGAAPLIDALPAYARLQIDLMPHVDRLLAAGVADMRPAALPGRFVEALGVVGDVPAEVAGLGPRIAEWAGELGAAPVPASVDHNDLHAGNALPDGRFHDWGDSVVAHPFASMLVPLTQAEPAARTRLVDAYLHPFGDFGTRPELRRQLDLACRLGRVARALVFHRAIRAAPGAYADAPRGHLVALVKPSFYD</sequence>
<dbReference type="Proteomes" id="UP000239203">
    <property type="component" value="Unassembled WGS sequence"/>
</dbReference>
<reference evidence="1 2" key="1">
    <citation type="submission" date="2018-02" db="EMBL/GenBank/DDBJ databases">
        <title>Genomic Encyclopedia of Archaeal and Bacterial Type Strains, Phase II (KMG-II): from individual species to whole genera.</title>
        <authorList>
            <person name="Goeker M."/>
        </authorList>
    </citation>
    <scope>NUCLEOTIDE SEQUENCE [LARGE SCALE GENOMIC DNA]</scope>
    <source>
        <strain evidence="1 2">YU 961-1</strain>
    </source>
</reference>
<dbReference type="RefSeq" id="WP_104479088.1">
    <property type="nucleotide sequence ID" value="NZ_CP154825.1"/>
</dbReference>
<gene>
    <name evidence="1" type="ORF">CLV40_1066</name>
</gene>
<evidence type="ECO:0000313" key="2">
    <source>
        <dbReference type="Proteomes" id="UP000239203"/>
    </source>
</evidence>
<protein>
    <recommendedName>
        <fullName evidence="3">Phosphotransferase family enzyme</fullName>
    </recommendedName>
</protein>
<dbReference type="SUPFAM" id="SSF56112">
    <property type="entry name" value="Protein kinase-like (PK-like)"/>
    <property type="match status" value="1"/>
</dbReference>
<comment type="caution">
    <text evidence="1">The sequence shown here is derived from an EMBL/GenBank/DDBJ whole genome shotgun (WGS) entry which is preliminary data.</text>
</comment>
<name>A0A2S6GRE8_9PSEU</name>
<dbReference type="EMBL" id="PTIX01000006">
    <property type="protein sequence ID" value="PPK67776.1"/>
    <property type="molecule type" value="Genomic_DNA"/>
</dbReference>
<keyword evidence="2" id="KW-1185">Reference proteome</keyword>
<organism evidence="1 2">
    <name type="scientific">Actinokineospora auranticolor</name>
    <dbReference type="NCBI Taxonomy" id="155976"/>
    <lineage>
        <taxon>Bacteria</taxon>
        <taxon>Bacillati</taxon>
        <taxon>Actinomycetota</taxon>
        <taxon>Actinomycetes</taxon>
        <taxon>Pseudonocardiales</taxon>
        <taxon>Pseudonocardiaceae</taxon>
        <taxon>Actinokineospora</taxon>
    </lineage>
</organism>
<dbReference type="AlphaFoldDB" id="A0A2S6GRE8"/>